<comment type="caution">
    <text evidence="6">The sequence shown here is derived from an EMBL/GenBank/DDBJ whole genome shotgun (WGS) entry which is preliminary data.</text>
</comment>
<evidence type="ECO:0000259" key="5">
    <source>
        <dbReference type="PROSITE" id="PS50045"/>
    </source>
</evidence>
<dbReference type="InterPro" id="IPR010524">
    <property type="entry name" value="Sig_transdc_resp-reg_PrpR_N"/>
</dbReference>
<evidence type="ECO:0000313" key="6">
    <source>
        <dbReference type="EMBL" id="RHG60063.1"/>
    </source>
</evidence>
<dbReference type="SUPFAM" id="SSF52540">
    <property type="entry name" value="P-loop containing nucleoside triphosphate hydrolases"/>
    <property type="match status" value="1"/>
</dbReference>
<dbReference type="InterPro" id="IPR058031">
    <property type="entry name" value="AAA_lid_NorR"/>
</dbReference>
<dbReference type="Gene3D" id="3.40.50.10660">
    <property type="entry name" value="PrpR receptor domain-like"/>
    <property type="match status" value="1"/>
</dbReference>
<dbReference type="Gene3D" id="3.30.450.20">
    <property type="entry name" value="PAS domain"/>
    <property type="match status" value="1"/>
</dbReference>
<name>A0A3R6HAJ1_9FIRM</name>
<evidence type="ECO:0000256" key="2">
    <source>
        <dbReference type="ARBA" id="ARBA00022840"/>
    </source>
</evidence>
<dbReference type="Gene3D" id="1.10.8.60">
    <property type="match status" value="1"/>
</dbReference>
<proteinExistence type="predicted"/>
<dbReference type="GO" id="GO:0005524">
    <property type="term" value="F:ATP binding"/>
    <property type="evidence" value="ECO:0007669"/>
    <property type="project" value="UniProtKB-KW"/>
</dbReference>
<dbReference type="AlphaFoldDB" id="A0A3R6HAJ1"/>
<dbReference type="SMART" id="SM00382">
    <property type="entry name" value="AAA"/>
    <property type="match status" value="1"/>
</dbReference>
<dbReference type="InterPro" id="IPR025944">
    <property type="entry name" value="Sigma_54_int_dom_CS"/>
</dbReference>
<dbReference type="RefSeq" id="WP_118218302.1">
    <property type="nucleotide sequence ID" value="NZ_QRIM01000010.1"/>
</dbReference>
<dbReference type="GO" id="GO:0003677">
    <property type="term" value="F:DNA binding"/>
    <property type="evidence" value="ECO:0007669"/>
    <property type="project" value="InterPro"/>
</dbReference>
<feature type="domain" description="Sigma-54 factor interaction" evidence="5">
    <location>
        <begin position="324"/>
        <end position="554"/>
    </location>
</feature>
<dbReference type="PANTHER" id="PTHR32071:SF57">
    <property type="entry name" value="C4-DICARBOXYLATE TRANSPORT TRANSCRIPTIONAL REGULATORY PROTEIN DCTD"/>
    <property type="match status" value="1"/>
</dbReference>
<dbReference type="Proteomes" id="UP000286595">
    <property type="component" value="Unassembled WGS sequence"/>
</dbReference>
<dbReference type="CDD" id="cd00009">
    <property type="entry name" value="AAA"/>
    <property type="match status" value="1"/>
</dbReference>
<dbReference type="InterPro" id="IPR035965">
    <property type="entry name" value="PAS-like_dom_sf"/>
</dbReference>
<dbReference type="SUPFAM" id="SSF159800">
    <property type="entry name" value="PrpR receptor domain-like"/>
    <property type="match status" value="1"/>
</dbReference>
<dbReference type="PROSITE" id="PS50045">
    <property type="entry name" value="SIGMA54_INTERACT_4"/>
    <property type="match status" value="1"/>
</dbReference>
<accession>A0A3R6HAJ1</accession>
<dbReference type="FunFam" id="3.40.50.300:FF:000006">
    <property type="entry name" value="DNA-binding transcriptional regulator NtrC"/>
    <property type="match status" value="1"/>
</dbReference>
<keyword evidence="3" id="KW-0805">Transcription regulation</keyword>
<dbReference type="Gene3D" id="3.40.50.2300">
    <property type="match status" value="1"/>
</dbReference>
<dbReference type="InterPro" id="IPR027417">
    <property type="entry name" value="P-loop_NTPase"/>
</dbReference>
<dbReference type="Pfam" id="PF13188">
    <property type="entry name" value="PAS_8"/>
    <property type="match status" value="1"/>
</dbReference>
<keyword evidence="4" id="KW-0804">Transcription</keyword>
<dbReference type="InterPro" id="IPR002078">
    <property type="entry name" value="Sigma_54_int"/>
</dbReference>
<organism evidence="6 7">
    <name type="scientific">Coprococcus comes</name>
    <dbReference type="NCBI Taxonomy" id="410072"/>
    <lineage>
        <taxon>Bacteria</taxon>
        <taxon>Bacillati</taxon>
        <taxon>Bacillota</taxon>
        <taxon>Clostridia</taxon>
        <taxon>Lachnospirales</taxon>
        <taxon>Lachnospiraceae</taxon>
        <taxon>Coprococcus</taxon>
    </lineage>
</organism>
<dbReference type="GO" id="GO:0006355">
    <property type="term" value="P:regulation of DNA-templated transcription"/>
    <property type="evidence" value="ECO:0007669"/>
    <property type="project" value="InterPro"/>
</dbReference>
<dbReference type="InterPro" id="IPR000014">
    <property type="entry name" value="PAS"/>
</dbReference>
<dbReference type="InterPro" id="IPR003593">
    <property type="entry name" value="AAA+_ATPase"/>
</dbReference>
<dbReference type="Gene3D" id="3.40.50.300">
    <property type="entry name" value="P-loop containing nucleotide triphosphate hydrolases"/>
    <property type="match status" value="1"/>
</dbReference>
<keyword evidence="2" id="KW-0067">ATP-binding</keyword>
<dbReference type="InterPro" id="IPR025662">
    <property type="entry name" value="Sigma_54_int_dom_ATP-bd_1"/>
</dbReference>
<evidence type="ECO:0000256" key="4">
    <source>
        <dbReference type="ARBA" id="ARBA00023163"/>
    </source>
</evidence>
<dbReference type="GO" id="GO:0000156">
    <property type="term" value="F:phosphorelay response regulator activity"/>
    <property type="evidence" value="ECO:0007669"/>
    <property type="project" value="InterPro"/>
</dbReference>
<dbReference type="PANTHER" id="PTHR32071">
    <property type="entry name" value="TRANSCRIPTIONAL REGULATORY PROTEIN"/>
    <property type="match status" value="1"/>
</dbReference>
<dbReference type="PROSITE" id="PS00675">
    <property type="entry name" value="SIGMA54_INTERACT_1"/>
    <property type="match status" value="1"/>
</dbReference>
<reference evidence="6 7" key="1">
    <citation type="submission" date="2018-08" db="EMBL/GenBank/DDBJ databases">
        <title>A genome reference for cultivated species of the human gut microbiota.</title>
        <authorList>
            <person name="Zou Y."/>
            <person name="Xue W."/>
            <person name="Luo G."/>
        </authorList>
    </citation>
    <scope>NUCLEOTIDE SEQUENCE [LARGE SCALE GENOMIC DNA]</scope>
    <source>
        <strain evidence="6 7">AM22-12LB</strain>
    </source>
</reference>
<dbReference type="Pfam" id="PF00158">
    <property type="entry name" value="Sigma54_activat"/>
    <property type="match status" value="1"/>
</dbReference>
<protein>
    <submittedName>
        <fullName evidence="6">PAS domain-containing protein</fullName>
    </submittedName>
</protein>
<dbReference type="SUPFAM" id="SSF55785">
    <property type="entry name" value="PYP-like sensor domain (PAS domain)"/>
    <property type="match status" value="1"/>
</dbReference>
<dbReference type="Pfam" id="PF25601">
    <property type="entry name" value="AAA_lid_14"/>
    <property type="match status" value="1"/>
</dbReference>
<keyword evidence="1" id="KW-0547">Nucleotide-binding</keyword>
<dbReference type="PROSITE" id="PS00688">
    <property type="entry name" value="SIGMA54_INTERACT_3"/>
    <property type="match status" value="1"/>
</dbReference>
<dbReference type="Pfam" id="PF06506">
    <property type="entry name" value="PrpR_N"/>
    <property type="match status" value="1"/>
</dbReference>
<sequence length="626" mass="71790">MAKIIVFVPRQDMIEQFQKIVDRMGKCDDIEIELIHVFGTPKSLAENRDADILVARGMTYEHLKSFFPNKHIIQIQMTSYDILNALLFSKQQFHPKKIGLCLHKIDISSISDLEQLCDAQIDLYDVTDEESAKRALEEGIRRNTDVYVGAGTVCGVCDQRGLKRVHIKTKDEAIEMAIRAAVNTARTINRERMSYAMFKMIINSSTDGIITIDSKGIIQQINNQAYQIFHLSTVDNIKGHPIRIVNKHFKWKQAMEENGIRDEVLKMEDGSHYFIQYTPISVDDRNTGLVIIVKNSEQILKEENRIRHSISEKGLVAKYTFNDILGKSHGIEENIRMAKRYSKVDSNVLIIGETGTGKELFAHSIHQASNRSKEPFVALNCAALPENLLESELFGYEAGAFSGASRNGKIGLFELAHRGTIFLDEIGEIPIALQAKLLRVLQEKEIRRIGGNTVQPIDVRVISATNVNIEKQIEEGKFRSDLYYRLNLLDIYIPPLREKKEDIQEMVDFYLNRFSCEMKKSPARLSLDAARMLTDYAWPGNVRELRNICERLVVLNDSDEIMPDDLRQFKVFRGTKIDYDMQENIVHPGIRQIRPKKTKEDIAKEMGISRTTLWRMTKQNQKKQKI</sequence>
<dbReference type="EMBL" id="QRIM01000010">
    <property type="protein sequence ID" value="RHG60063.1"/>
    <property type="molecule type" value="Genomic_DNA"/>
</dbReference>
<gene>
    <name evidence="6" type="ORF">DW252_09755</name>
</gene>
<evidence type="ECO:0000256" key="3">
    <source>
        <dbReference type="ARBA" id="ARBA00023015"/>
    </source>
</evidence>
<evidence type="ECO:0000313" key="7">
    <source>
        <dbReference type="Proteomes" id="UP000286595"/>
    </source>
</evidence>
<evidence type="ECO:0000256" key="1">
    <source>
        <dbReference type="ARBA" id="ARBA00022741"/>
    </source>
</evidence>